<keyword evidence="1" id="KW-0413">Isomerase</keyword>
<dbReference type="SUPFAM" id="SSF74650">
    <property type="entry name" value="Galactose mutarotase-like"/>
    <property type="match status" value="1"/>
</dbReference>
<organism evidence="1 2">
    <name type="scientific">Nocardia farcinica</name>
    <dbReference type="NCBI Taxonomy" id="37329"/>
    <lineage>
        <taxon>Bacteria</taxon>
        <taxon>Bacillati</taxon>
        <taxon>Actinomycetota</taxon>
        <taxon>Actinomycetes</taxon>
        <taxon>Mycobacteriales</taxon>
        <taxon>Nocardiaceae</taxon>
        <taxon>Nocardia</taxon>
    </lineage>
</organism>
<evidence type="ECO:0000313" key="1">
    <source>
        <dbReference type="EMBL" id="CRY75319.1"/>
    </source>
</evidence>
<dbReference type="CDD" id="cd09022">
    <property type="entry name" value="Aldose_epim_Ec_YihR"/>
    <property type="match status" value="1"/>
</dbReference>
<dbReference type="KEGG" id="nfr:ERS450000_01271"/>
<dbReference type="InterPro" id="IPR008183">
    <property type="entry name" value="Aldose_1/G6P_1-epimerase"/>
</dbReference>
<evidence type="ECO:0000313" key="2">
    <source>
        <dbReference type="Proteomes" id="UP000057820"/>
    </source>
</evidence>
<gene>
    <name evidence="1" type="primary">galM</name>
    <name evidence="1" type="ORF">ERS450000_01271</name>
</gene>
<dbReference type="EMBL" id="LN868938">
    <property type="protein sequence ID" value="CRY75319.1"/>
    <property type="molecule type" value="Genomic_DNA"/>
</dbReference>
<dbReference type="AlphaFoldDB" id="A0A0H5NJE4"/>
<proteinExistence type="predicted"/>
<dbReference type="GO" id="GO:0005975">
    <property type="term" value="P:carbohydrate metabolic process"/>
    <property type="evidence" value="ECO:0007669"/>
    <property type="project" value="InterPro"/>
</dbReference>
<dbReference type="EC" id="5.1.3.3" evidence="1"/>
<dbReference type="GO" id="GO:0004034">
    <property type="term" value="F:aldose 1-epimerase activity"/>
    <property type="evidence" value="ECO:0007669"/>
    <property type="project" value="UniProtKB-EC"/>
</dbReference>
<dbReference type="Gene3D" id="2.70.98.10">
    <property type="match status" value="1"/>
</dbReference>
<dbReference type="RefSeq" id="WP_060591143.1">
    <property type="nucleotide sequence ID" value="NZ_CP031418.1"/>
</dbReference>
<dbReference type="InterPro" id="IPR037480">
    <property type="entry name" value="YihR-like"/>
</dbReference>
<dbReference type="InterPro" id="IPR014718">
    <property type="entry name" value="GH-type_carb-bd"/>
</dbReference>
<accession>A0A0H5NJE4</accession>
<dbReference type="GO" id="GO:0030246">
    <property type="term" value="F:carbohydrate binding"/>
    <property type="evidence" value="ECO:0007669"/>
    <property type="project" value="InterPro"/>
</dbReference>
<reference evidence="2" key="1">
    <citation type="submission" date="2015-03" db="EMBL/GenBank/DDBJ databases">
        <authorList>
            <consortium name="Pathogen Informatics"/>
        </authorList>
    </citation>
    <scope>NUCLEOTIDE SEQUENCE [LARGE SCALE GENOMIC DNA]</scope>
    <source>
        <strain evidence="2">NCTC11134</strain>
    </source>
</reference>
<sequence>MPDTAPTATGRSIVLDAHGVRAEIGTVAAVLRSLTVAGTALTEPISATAPPPLGCGIVLVPWPNRVRDARWTLDGAPQHLDITEPARGNAIHGLLRNTEYSVRERTGDSVTLAALIPPQHGWPFLLDTTVDYTLRSDGLTVVHTATNHGDRPAPWAVGAHPYLRVGDTPVGELVLTVHADTWFDVDERMNPIGEHPVDGTDRDLREGVRVDALDLDTAFGAVTPRDGVAARLTAPGGATVDLRYGGDWGYLQVFTPRTFPRPGGPGLAIAVEPMTAPPDALNSGRGLHWLEPGETTSRTWEIVHTPGR</sequence>
<protein>
    <submittedName>
        <fullName evidence="1">Aldose 1-epimerase</fullName>
        <ecNumber evidence="1">5.1.3.3</ecNumber>
    </submittedName>
</protein>
<dbReference type="InterPro" id="IPR011013">
    <property type="entry name" value="Gal_mutarotase_sf_dom"/>
</dbReference>
<dbReference type="Proteomes" id="UP000057820">
    <property type="component" value="Chromosome 1"/>
</dbReference>
<name>A0A0H5NJE4_NOCFR</name>
<dbReference type="Pfam" id="PF01263">
    <property type="entry name" value="Aldose_epim"/>
    <property type="match status" value="1"/>
</dbReference>